<dbReference type="InterPro" id="IPR014284">
    <property type="entry name" value="RNA_pol_sigma-70_dom"/>
</dbReference>
<comment type="similarity">
    <text evidence="1">Belongs to the sigma-70 factor family. ECF subfamily.</text>
</comment>
<dbReference type="Gene3D" id="1.10.10.10">
    <property type="entry name" value="Winged helix-like DNA-binding domain superfamily/Winged helix DNA-binding domain"/>
    <property type="match status" value="1"/>
</dbReference>
<evidence type="ECO:0000256" key="1">
    <source>
        <dbReference type="ARBA" id="ARBA00010641"/>
    </source>
</evidence>
<dbReference type="InterPro" id="IPR013249">
    <property type="entry name" value="RNA_pol_sigma70_r4_t2"/>
</dbReference>
<evidence type="ECO:0000313" key="7">
    <source>
        <dbReference type="EMBL" id="QDS98447.1"/>
    </source>
</evidence>
<dbReference type="GO" id="GO:0016987">
    <property type="term" value="F:sigma factor activity"/>
    <property type="evidence" value="ECO:0007669"/>
    <property type="project" value="UniProtKB-KW"/>
</dbReference>
<organism evidence="7 8">
    <name type="scientific">Adhaeretor mobilis</name>
    <dbReference type="NCBI Taxonomy" id="1930276"/>
    <lineage>
        <taxon>Bacteria</taxon>
        <taxon>Pseudomonadati</taxon>
        <taxon>Planctomycetota</taxon>
        <taxon>Planctomycetia</taxon>
        <taxon>Pirellulales</taxon>
        <taxon>Lacipirellulaceae</taxon>
        <taxon>Adhaeretor</taxon>
    </lineage>
</organism>
<gene>
    <name evidence="7" type="primary">sigW_2</name>
    <name evidence="7" type="ORF">HG15A2_17260</name>
</gene>
<dbReference type="Pfam" id="PF08281">
    <property type="entry name" value="Sigma70_r4_2"/>
    <property type="match status" value="1"/>
</dbReference>
<dbReference type="GO" id="GO:0003677">
    <property type="term" value="F:DNA binding"/>
    <property type="evidence" value="ECO:0007669"/>
    <property type="project" value="InterPro"/>
</dbReference>
<dbReference type="NCBIfam" id="TIGR02937">
    <property type="entry name" value="sigma70-ECF"/>
    <property type="match status" value="1"/>
</dbReference>
<dbReference type="PANTHER" id="PTHR43133">
    <property type="entry name" value="RNA POLYMERASE ECF-TYPE SIGMA FACTO"/>
    <property type="match status" value="1"/>
</dbReference>
<dbReference type="Pfam" id="PF04542">
    <property type="entry name" value="Sigma70_r2"/>
    <property type="match status" value="1"/>
</dbReference>
<accession>A0A517MUI4</accession>
<dbReference type="KEGG" id="amob:HG15A2_17260"/>
<evidence type="ECO:0000313" key="8">
    <source>
        <dbReference type="Proteomes" id="UP000319852"/>
    </source>
</evidence>
<feature type="domain" description="RNA polymerase sigma-70 region 2" evidence="5">
    <location>
        <begin position="30"/>
        <end position="97"/>
    </location>
</feature>
<proteinExistence type="inferred from homology"/>
<dbReference type="Proteomes" id="UP000319852">
    <property type="component" value="Chromosome"/>
</dbReference>
<dbReference type="InterPro" id="IPR039425">
    <property type="entry name" value="RNA_pol_sigma-70-like"/>
</dbReference>
<dbReference type="SUPFAM" id="SSF88946">
    <property type="entry name" value="Sigma2 domain of RNA polymerase sigma factors"/>
    <property type="match status" value="1"/>
</dbReference>
<protein>
    <submittedName>
        <fullName evidence="7">ECF RNA polymerase sigma factor SigW</fullName>
    </submittedName>
</protein>
<keyword evidence="8" id="KW-1185">Reference proteome</keyword>
<dbReference type="InterPro" id="IPR007627">
    <property type="entry name" value="RNA_pol_sigma70_r2"/>
</dbReference>
<evidence type="ECO:0000256" key="2">
    <source>
        <dbReference type="ARBA" id="ARBA00023015"/>
    </source>
</evidence>
<dbReference type="AlphaFoldDB" id="A0A517MUI4"/>
<keyword evidence="2" id="KW-0805">Transcription regulation</keyword>
<dbReference type="SUPFAM" id="SSF88659">
    <property type="entry name" value="Sigma3 and sigma4 domains of RNA polymerase sigma factors"/>
    <property type="match status" value="1"/>
</dbReference>
<feature type="domain" description="RNA polymerase sigma factor 70 region 4 type 2" evidence="6">
    <location>
        <begin position="130"/>
        <end position="181"/>
    </location>
</feature>
<name>A0A517MUI4_9BACT</name>
<evidence type="ECO:0000256" key="3">
    <source>
        <dbReference type="ARBA" id="ARBA00023082"/>
    </source>
</evidence>
<reference evidence="7 8" key="1">
    <citation type="submission" date="2019-02" db="EMBL/GenBank/DDBJ databases">
        <title>Deep-cultivation of Planctomycetes and their phenomic and genomic characterization uncovers novel biology.</title>
        <authorList>
            <person name="Wiegand S."/>
            <person name="Jogler M."/>
            <person name="Boedeker C."/>
            <person name="Pinto D."/>
            <person name="Vollmers J."/>
            <person name="Rivas-Marin E."/>
            <person name="Kohn T."/>
            <person name="Peeters S.H."/>
            <person name="Heuer A."/>
            <person name="Rast P."/>
            <person name="Oberbeckmann S."/>
            <person name="Bunk B."/>
            <person name="Jeske O."/>
            <person name="Meyerdierks A."/>
            <person name="Storesund J.E."/>
            <person name="Kallscheuer N."/>
            <person name="Luecker S."/>
            <person name="Lage O.M."/>
            <person name="Pohl T."/>
            <person name="Merkel B.J."/>
            <person name="Hornburger P."/>
            <person name="Mueller R.-W."/>
            <person name="Bruemmer F."/>
            <person name="Labrenz M."/>
            <person name="Spormann A.M."/>
            <person name="Op den Camp H."/>
            <person name="Overmann J."/>
            <person name="Amann R."/>
            <person name="Jetten M.S.M."/>
            <person name="Mascher T."/>
            <person name="Medema M.H."/>
            <person name="Devos D.P."/>
            <person name="Kaster A.-K."/>
            <person name="Ovreas L."/>
            <person name="Rohde M."/>
            <person name="Galperin M.Y."/>
            <person name="Jogler C."/>
        </authorList>
    </citation>
    <scope>NUCLEOTIDE SEQUENCE [LARGE SCALE GENOMIC DNA]</scope>
    <source>
        <strain evidence="7 8">HG15A2</strain>
    </source>
</reference>
<dbReference type="InterPro" id="IPR013325">
    <property type="entry name" value="RNA_pol_sigma_r2"/>
</dbReference>
<evidence type="ECO:0000259" key="5">
    <source>
        <dbReference type="Pfam" id="PF04542"/>
    </source>
</evidence>
<dbReference type="PANTHER" id="PTHR43133:SF51">
    <property type="entry name" value="RNA POLYMERASE SIGMA FACTOR"/>
    <property type="match status" value="1"/>
</dbReference>
<dbReference type="InterPro" id="IPR036388">
    <property type="entry name" value="WH-like_DNA-bd_sf"/>
</dbReference>
<evidence type="ECO:0000259" key="6">
    <source>
        <dbReference type="Pfam" id="PF08281"/>
    </source>
</evidence>
<keyword evidence="4" id="KW-0804">Transcription</keyword>
<keyword evidence="3" id="KW-0731">Sigma factor</keyword>
<dbReference type="InterPro" id="IPR013324">
    <property type="entry name" value="RNA_pol_sigma_r3/r4-like"/>
</dbReference>
<dbReference type="GO" id="GO:0006352">
    <property type="term" value="P:DNA-templated transcription initiation"/>
    <property type="evidence" value="ECO:0007669"/>
    <property type="project" value="InterPro"/>
</dbReference>
<sequence length="529" mass="58078">MPPSDTTAVTDALLLARFVQTCDEQAFRELVERHSRLVFGVCTRVLGHRQDAEEAFQATFLVLTQKADQLEVAGTIGPWLYGVAYRVAVRAAQRRTRRRESSLPGDVMARSLTVGDDMLDHLADKHWRAVLDEELNRLPKKYREPLVLQYLLGKKNPEIAFELGLTIRTVEGRQRRGKERLRRRLALRKVSLPLAVATKSAASKVIEAAPLKALIDTTVQASISLASGKEAAALSQGTLSQKALTLSRPEVIAMNLSLAPAAVLATVILVAGAAYGITKNEAGTGKQHADALPLTEEVSNDQSPKSKTLRDFAVQLAVASPSETTIFTAHKGQASAASSDYLPKTKSPYEARIYQALTREQHSPLEYRDAPLDQVIQAIGEEYDIQIVFDMQALEALAINPETEITIRLSSLPLKSALKLLLREVEDLTYIVRDDVLVITSKDEANAHLETRIYNTGEFKIDVEALSTTLQETVRSDAWQKNGTGEGVISQLNSNLLAISQTQAVHEEIAAFLTELQQHVKEESGAGSF</sequence>
<dbReference type="EMBL" id="CP036263">
    <property type="protein sequence ID" value="QDS98447.1"/>
    <property type="molecule type" value="Genomic_DNA"/>
</dbReference>
<dbReference type="Gene3D" id="1.10.1740.10">
    <property type="match status" value="1"/>
</dbReference>
<evidence type="ECO:0000256" key="4">
    <source>
        <dbReference type="ARBA" id="ARBA00023163"/>
    </source>
</evidence>
<dbReference type="RefSeq" id="WP_218932413.1">
    <property type="nucleotide sequence ID" value="NZ_CP036263.1"/>
</dbReference>